<dbReference type="CDD" id="cd02510">
    <property type="entry name" value="pp-GalNAc-T"/>
    <property type="match status" value="1"/>
</dbReference>
<keyword evidence="11" id="KW-0808">Transferase</keyword>
<dbReference type="SUPFAM" id="SSF50370">
    <property type="entry name" value="Ricin B-like lectins"/>
    <property type="match status" value="1"/>
</dbReference>
<dbReference type="InterPro" id="IPR045885">
    <property type="entry name" value="GalNAc-T"/>
</dbReference>
<evidence type="ECO:0000256" key="4">
    <source>
        <dbReference type="ARBA" id="ARBA00022734"/>
    </source>
</evidence>
<dbReference type="Proteomes" id="UP001054837">
    <property type="component" value="Unassembled WGS sequence"/>
</dbReference>
<keyword evidence="4 11" id="KW-0430">Lectin</keyword>
<evidence type="ECO:0000256" key="2">
    <source>
        <dbReference type="ARBA" id="ARBA00005680"/>
    </source>
</evidence>
<evidence type="ECO:0000256" key="9">
    <source>
        <dbReference type="ARBA" id="ARBA00023157"/>
    </source>
</evidence>
<keyword evidence="8" id="KW-0472">Membrane</keyword>
<dbReference type="GO" id="GO:0000139">
    <property type="term" value="C:Golgi membrane"/>
    <property type="evidence" value="ECO:0007669"/>
    <property type="project" value="UniProtKB-SubCell"/>
</dbReference>
<dbReference type="InterPro" id="IPR001173">
    <property type="entry name" value="Glyco_trans_2-like"/>
</dbReference>
<feature type="domain" description="Ricin B lectin" evidence="13">
    <location>
        <begin position="457"/>
        <end position="537"/>
    </location>
</feature>
<dbReference type="GO" id="GO:0004653">
    <property type="term" value="F:polypeptide N-acetylgalactosaminyltransferase activity"/>
    <property type="evidence" value="ECO:0007669"/>
    <property type="project" value="TreeGrafter"/>
</dbReference>
<keyword evidence="11" id="KW-0328">Glycosyltransferase</keyword>
<reference evidence="14 15" key="1">
    <citation type="submission" date="2021-06" db="EMBL/GenBank/DDBJ databases">
        <title>Caerostris darwini draft genome.</title>
        <authorList>
            <person name="Kono N."/>
            <person name="Arakawa K."/>
        </authorList>
    </citation>
    <scope>NUCLEOTIDE SEQUENCE [LARGE SCALE GENOMIC DNA]</scope>
</reference>
<evidence type="ECO:0000256" key="3">
    <source>
        <dbReference type="ARBA" id="ARBA00022692"/>
    </source>
</evidence>
<evidence type="ECO:0000256" key="7">
    <source>
        <dbReference type="ARBA" id="ARBA00023034"/>
    </source>
</evidence>
<dbReference type="PANTHER" id="PTHR11675">
    <property type="entry name" value="N-ACETYLGALACTOSAMINYLTRANSFERASE"/>
    <property type="match status" value="1"/>
</dbReference>
<keyword evidence="6" id="KW-1133">Transmembrane helix</keyword>
<dbReference type="EC" id="2.4.1.-" evidence="11"/>
<evidence type="ECO:0000313" key="15">
    <source>
        <dbReference type="Proteomes" id="UP001054837"/>
    </source>
</evidence>
<evidence type="ECO:0000259" key="13">
    <source>
        <dbReference type="Pfam" id="PF00652"/>
    </source>
</evidence>
<dbReference type="InterPro" id="IPR029044">
    <property type="entry name" value="Nucleotide-diphossugar_trans"/>
</dbReference>
<keyword evidence="10" id="KW-0325">Glycoprotein</keyword>
<keyword evidence="3" id="KW-0812">Transmembrane</keyword>
<evidence type="ECO:0000256" key="8">
    <source>
        <dbReference type="ARBA" id="ARBA00023136"/>
    </source>
</evidence>
<dbReference type="AlphaFoldDB" id="A0AAV4R9S8"/>
<sequence length="546" mass="63153">MARRKRKRLCRMFLTLCIAVFCVGLLLRAAVTSLGLRTFIEVDLDKDTSNYNVPGIYSLRHKNVKTPEKKSWFKTKSIIIPHGPGEMGTPFFLPKELEGTKNELYKMNGFNALVSDFISLNRTLPDIRHSRCKVKKYLSKLPKVSFVIPFHNEHWSTLLRTVTSVVNRSPSELIHEIILVDDFSTKVQLKSSLNDYLQNNFPEVRVIRAQKREGLIRARLLGAKAAKGDILLFLDSHTEANVNWLPPLLEPIAMDKKTVTCPFIDVIDFETLAYRAQDEGARGAFDWELYYKRLPLLPDDLKCPDQPFKSPVMAGGLFAINKEFFWELGGYDEGLDVWGGEQYELSFKIWQCGGQILDVPCSRVGHIYKKFAPYPNPGIGDFVGRNYKRVAEVWMDEYKEYLYMRRPHYRDLEVGNLTEQKNLRNRLRCKPFKWFMEVVAFDQPKKYPPVEPPDYAKGEIRNLGSNLCIDTKNKGQKERFGLEKCIKDYAAQQGEQETNHLIHLLTGGCLDCDSQSREIFMNPCDQTRETQKWSFETVNFTVNQNW</sequence>
<dbReference type="GO" id="GO:0006493">
    <property type="term" value="P:protein O-linked glycosylation"/>
    <property type="evidence" value="ECO:0007669"/>
    <property type="project" value="TreeGrafter"/>
</dbReference>
<comment type="caution">
    <text evidence="14">The sequence shown here is derived from an EMBL/GenBank/DDBJ whole genome shotgun (WGS) entry which is preliminary data.</text>
</comment>
<protein>
    <recommendedName>
        <fullName evidence="11">Polypeptide N-acetylgalactosaminyltransferase</fullName>
        <ecNumber evidence="11">2.4.1.-</ecNumber>
    </recommendedName>
    <alternativeName>
        <fullName evidence="11">Protein-UDP acetylgalactosaminyltransferase</fullName>
    </alternativeName>
</protein>
<evidence type="ECO:0000259" key="12">
    <source>
        <dbReference type="Pfam" id="PF00535"/>
    </source>
</evidence>
<organism evidence="14 15">
    <name type="scientific">Caerostris darwini</name>
    <dbReference type="NCBI Taxonomy" id="1538125"/>
    <lineage>
        <taxon>Eukaryota</taxon>
        <taxon>Metazoa</taxon>
        <taxon>Ecdysozoa</taxon>
        <taxon>Arthropoda</taxon>
        <taxon>Chelicerata</taxon>
        <taxon>Arachnida</taxon>
        <taxon>Araneae</taxon>
        <taxon>Araneomorphae</taxon>
        <taxon>Entelegynae</taxon>
        <taxon>Araneoidea</taxon>
        <taxon>Araneidae</taxon>
        <taxon>Caerostris</taxon>
    </lineage>
</organism>
<dbReference type="FunFam" id="3.90.550.10:FF:000029">
    <property type="entry name" value="Polypeptide N-acetylgalactosaminyltransferase"/>
    <property type="match status" value="1"/>
</dbReference>
<dbReference type="EMBL" id="BPLQ01005803">
    <property type="protein sequence ID" value="GIY17406.1"/>
    <property type="molecule type" value="Genomic_DNA"/>
</dbReference>
<evidence type="ECO:0000313" key="14">
    <source>
        <dbReference type="EMBL" id="GIY17406.1"/>
    </source>
</evidence>
<keyword evidence="11" id="KW-0464">Manganese</keyword>
<keyword evidence="5" id="KW-0735">Signal-anchor</keyword>
<dbReference type="InterPro" id="IPR000772">
    <property type="entry name" value="Ricin_B_lectin"/>
</dbReference>
<keyword evidence="15" id="KW-1185">Reference proteome</keyword>
<proteinExistence type="inferred from homology"/>
<dbReference type="Pfam" id="PF00652">
    <property type="entry name" value="Ricin_B_lectin"/>
    <property type="match status" value="1"/>
</dbReference>
<name>A0AAV4R9S8_9ARAC</name>
<comment type="pathway">
    <text evidence="11">Protein modification; protein glycosylation.</text>
</comment>
<dbReference type="GO" id="GO:0030246">
    <property type="term" value="F:carbohydrate binding"/>
    <property type="evidence" value="ECO:0007669"/>
    <property type="project" value="UniProtKB-KW"/>
</dbReference>
<gene>
    <name evidence="14" type="primary">gly-10</name>
    <name evidence="14" type="ORF">CDAR_1741</name>
</gene>
<dbReference type="Pfam" id="PF00535">
    <property type="entry name" value="Glycos_transf_2"/>
    <property type="match status" value="1"/>
</dbReference>
<comment type="similarity">
    <text evidence="2 11">Belongs to the glycosyltransferase 2 family. GalNAc-T subfamily.</text>
</comment>
<evidence type="ECO:0000256" key="5">
    <source>
        <dbReference type="ARBA" id="ARBA00022968"/>
    </source>
</evidence>
<comment type="cofactor">
    <cofactor evidence="11">
        <name>Mn(2+)</name>
        <dbReference type="ChEBI" id="CHEBI:29035"/>
    </cofactor>
</comment>
<dbReference type="Gene3D" id="2.80.10.50">
    <property type="match status" value="2"/>
</dbReference>
<dbReference type="PANTHER" id="PTHR11675:SF134">
    <property type="entry name" value="N-ACETYLGALACTOSAMINYLTRANSFERASE 4-RELATED"/>
    <property type="match status" value="1"/>
</dbReference>
<evidence type="ECO:0000256" key="6">
    <source>
        <dbReference type="ARBA" id="ARBA00022989"/>
    </source>
</evidence>
<keyword evidence="7 11" id="KW-0333">Golgi apparatus</keyword>
<evidence type="ECO:0000256" key="1">
    <source>
        <dbReference type="ARBA" id="ARBA00004323"/>
    </source>
</evidence>
<dbReference type="PROSITE" id="PS50231">
    <property type="entry name" value="RICIN_B_LECTIN"/>
    <property type="match status" value="1"/>
</dbReference>
<dbReference type="InterPro" id="IPR035992">
    <property type="entry name" value="Ricin_B-like_lectins"/>
</dbReference>
<dbReference type="Gene3D" id="3.90.550.10">
    <property type="entry name" value="Spore Coat Polysaccharide Biosynthesis Protein SpsA, Chain A"/>
    <property type="match status" value="1"/>
</dbReference>
<comment type="subcellular location">
    <subcellularLocation>
        <location evidence="1 11">Golgi apparatus membrane</location>
        <topology evidence="1 11">Single-pass type II membrane protein</topology>
    </subcellularLocation>
</comment>
<dbReference type="SUPFAM" id="SSF53448">
    <property type="entry name" value="Nucleotide-diphospho-sugar transferases"/>
    <property type="match status" value="1"/>
</dbReference>
<evidence type="ECO:0000256" key="10">
    <source>
        <dbReference type="ARBA" id="ARBA00023180"/>
    </source>
</evidence>
<keyword evidence="9 11" id="KW-1015">Disulfide bond</keyword>
<feature type="domain" description="Glycosyltransferase 2-like" evidence="12">
    <location>
        <begin position="145"/>
        <end position="324"/>
    </location>
</feature>
<accession>A0AAV4R9S8</accession>
<evidence type="ECO:0000256" key="11">
    <source>
        <dbReference type="RuleBase" id="RU361242"/>
    </source>
</evidence>